<proteinExistence type="predicted"/>
<accession>A0A2A5T6H6</accession>
<protein>
    <submittedName>
        <fullName evidence="1">Uncharacterized protein</fullName>
    </submittedName>
</protein>
<evidence type="ECO:0000313" key="1">
    <source>
        <dbReference type="EMBL" id="PCS23785.1"/>
    </source>
</evidence>
<sequence length="38" mass="4641">MHQYVIRTLWDNYADGFYAHPSYSHKNKIHSKRYRGLS</sequence>
<evidence type="ECO:0000313" key="2">
    <source>
        <dbReference type="Proteomes" id="UP000219020"/>
    </source>
</evidence>
<keyword evidence="2" id="KW-1185">Reference proteome</keyword>
<comment type="caution">
    <text evidence="1">The sequence shown here is derived from an EMBL/GenBank/DDBJ whole genome shotgun (WGS) entry which is preliminary data.</text>
</comment>
<name>A0A2A5T6H6_9GAMM</name>
<gene>
    <name evidence="1" type="ORF">BTN49_0754</name>
</gene>
<organism evidence="1 2">
    <name type="scientific">Candidatus Enterovibrio escicola</name>
    <dbReference type="NCBI Taxonomy" id="1927127"/>
    <lineage>
        <taxon>Bacteria</taxon>
        <taxon>Pseudomonadati</taxon>
        <taxon>Pseudomonadota</taxon>
        <taxon>Gammaproteobacteria</taxon>
        <taxon>Vibrionales</taxon>
        <taxon>Vibrionaceae</taxon>
        <taxon>Enterovibrio</taxon>
    </lineage>
</organism>
<dbReference type="EMBL" id="NBYY01000009">
    <property type="protein sequence ID" value="PCS23785.1"/>
    <property type="molecule type" value="Genomic_DNA"/>
</dbReference>
<dbReference type="AlphaFoldDB" id="A0A2A5T6H6"/>
<dbReference type="Proteomes" id="UP000219020">
    <property type="component" value="Unassembled WGS sequence"/>
</dbReference>
<reference evidence="2" key="1">
    <citation type="submission" date="2017-04" db="EMBL/GenBank/DDBJ databases">
        <title>Genome evolution of the luminous symbionts of deep sea anglerfish.</title>
        <authorList>
            <person name="Hendry T.A."/>
        </authorList>
    </citation>
    <scope>NUCLEOTIDE SEQUENCE [LARGE SCALE GENOMIC DNA]</scope>
</reference>